<dbReference type="InterPro" id="IPR017978">
    <property type="entry name" value="GPCR_3_C"/>
</dbReference>
<feature type="transmembrane region" description="Helical" evidence="6">
    <location>
        <begin position="43"/>
        <end position="68"/>
    </location>
</feature>
<dbReference type="PROSITE" id="PS50259">
    <property type="entry name" value="G_PROTEIN_RECEP_F3_4"/>
    <property type="match status" value="1"/>
</dbReference>
<dbReference type="Proteomes" id="UP001558652">
    <property type="component" value="Unassembled WGS sequence"/>
</dbReference>
<gene>
    <name evidence="8" type="ORF">AAG570_009985</name>
</gene>
<dbReference type="EMBL" id="JBFDAA010000004">
    <property type="protein sequence ID" value="KAL1138297.1"/>
    <property type="molecule type" value="Genomic_DNA"/>
</dbReference>
<evidence type="ECO:0000256" key="5">
    <source>
        <dbReference type="ARBA" id="ARBA00023180"/>
    </source>
</evidence>
<dbReference type="AlphaFoldDB" id="A0ABD0Z1H4"/>
<keyword evidence="2 6" id="KW-0812">Transmembrane</keyword>
<feature type="transmembrane region" description="Helical" evidence="6">
    <location>
        <begin position="264"/>
        <end position="285"/>
    </location>
</feature>
<comment type="caution">
    <text evidence="8">The sequence shown here is derived from an EMBL/GenBank/DDBJ whole genome shotgun (WGS) entry which is preliminary data.</text>
</comment>
<keyword evidence="9" id="KW-1185">Reference proteome</keyword>
<accession>A0ABD0Z1H4</accession>
<dbReference type="PRINTS" id="PR01223">
    <property type="entry name" value="BRIDEOF7LESS"/>
</dbReference>
<comment type="subcellular location">
    <subcellularLocation>
        <location evidence="1">Membrane</location>
        <topology evidence="1">Multi-pass membrane protein</topology>
    </subcellularLocation>
</comment>
<reference evidence="8 9" key="1">
    <citation type="submission" date="2024-07" db="EMBL/GenBank/DDBJ databases">
        <title>Chromosome-level genome assembly of the water stick insect Ranatra chinensis (Heteroptera: Nepidae).</title>
        <authorList>
            <person name="Liu X."/>
        </authorList>
    </citation>
    <scope>NUCLEOTIDE SEQUENCE [LARGE SCALE GENOMIC DNA]</scope>
    <source>
        <strain evidence="8">Cailab_2021Rc</strain>
        <tissue evidence="8">Muscle</tissue>
    </source>
</reference>
<keyword evidence="3 6" id="KW-1133">Transmembrane helix</keyword>
<dbReference type="InterPro" id="IPR002956">
    <property type="entry name" value="Bride_of_7less"/>
</dbReference>
<evidence type="ECO:0000256" key="1">
    <source>
        <dbReference type="ARBA" id="ARBA00004141"/>
    </source>
</evidence>
<dbReference type="Pfam" id="PF00003">
    <property type="entry name" value="7tm_3"/>
    <property type="match status" value="1"/>
</dbReference>
<feature type="transmembrane region" description="Helical" evidence="6">
    <location>
        <begin position="157"/>
        <end position="179"/>
    </location>
</feature>
<keyword evidence="4 6" id="KW-0472">Membrane</keyword>
<evidence type="ECO:0000313" key="8">
    <source>
        <dbReference type="EMBL" id="KAL1138297.1"/>
    </source>
</evidence>
<protein>
    <recommendedName>
        <fullName evidence="7">G-protein coupled receptors family 3 profile domain-containing protein</fullName>
    </recommendedName>
</protein>
<feature type="transmembrane region" description="Helical" evidence="6">
    <location>
        <begin position="80"/>
        <end position="98"/>
    </location>
</feature>
<evidence type="ECO:0000256" key="2">
    <source>
        <dbReference type="ARBA" id="ARBA00022692"/>
    </source>
</evidence>
<evidence type="ECO:0000259" key="7">
    <source>
        <dbReference type="PROSITE" id="PS50259"/>
    </source>
</evidence>
<keyword evidence="5" id="KW-0325">Glycoprotein</keyword>
<evidence type="ECO:0000256" key="6">
    <source>
        <dbReference type="SAM" id="Phobius"/>
    </source>
</evidence>
<feature type="transmembrane region" description="Helical" evidence="6">
    <location>
        <begin position="199"/>
        <end position="219"/>
    </location>
</feature>
<name>A0ABD0Z1H4_9HEMI</name>
<dbReference type="GO" id="GO:0016020">
    <property type="term" value="C:membrane"/>
    <property type="evidence" value="ECO:0007669"/>
    <property type="project" value="UniProtKB-SubCell"/>
</dbReference>
<organism evidence="8 9">
    <name type="scientific">Ranatra chinensis</name>
    <dbReference type="NCBI Taxonomy" id="642074"/>
    <lineage>
        <taxon>Eukaryota</taxon>
        <taxon>Metazoa</taxon>
        <taxon>Ecdysozoa</taxon>
        <taxon>Arthropoda</taxon>
        <taxon>Hexapoda</taxon>
        <taxon>Insecta</taxon>
        <taxon>Pterygota</taxon>
        <taxon>Neoptera</taxon>
        <taxon>Paraneoptera</taxon>
        <taxon>Hemiptera</taxon>
        <taxon>Heteroptera</taxon>
        <taxon>Panheteroptera</taxon>
        <taxon>Nepomorpha</taxon>
        <taxon>Nepidae</taxon>
        <taxon>Ranatrinae</taxon>
        <taxon>Ranatra</taxon>
    </lineage>
</organism>
<evidence type="ECO:0000256" key="3">
    <source>
        <dbReference type="ARBA" id="ARBA00022989"/>
    </source>
</evidence>
<feature type="domain" description="G-protein coupled receptors family 3 profile" evidence="7">
    <location>
        <begin position="190"/>
        <end position="287"/>
    </location>
</feature>
<proteinExistence type="predicted"/>
<evidence type="ECO:0000313" key="9">
    <source>
        <dbReference type="Proteomes" id="UP001558652"/>
    </source>
</evidence>
<feature type="transmembrane region" description="Helical" evidence="6">
    <location>
        <begin position="231"/>
        <end position="252"/>
    </location>
</feature>
<dbReference type="InterPro" id="IPR050726">
    <property type="entry name" value="mGluR"/>
</dbReference>
<evidence type="ECO:0000256" key="4">
    <source>
        <dbReference type="ARBA" id="ARBA00023136"/>
    </source>
</evidence>
<sequence>TNWTAIPACANCSLDRCTNRHLLKTTGPGEAWVRGPVALRDEAWVAALLSVSCVGVLCCLAVASFIAIRLCKGDVLEGNPAFSFVLLFSLVLLYGGVVPFSVRAVDDHHYYAGILCALRVFSAGLGYSFVFSVMLARSLVLASCDKDGGLMSHVNGYLQTALCFFIALVQVGLTVEFWAVNWLVVSGEECDALTGGVVLLGWLSYDGLLLLLVVTLTPVTCRSRRNYREGAYLAAASLVCLAVAVGWVSSYLLLGPDAREPSVAAGLVATATVVLVSVFIPRTYLMMSAVVRDHIVSALPSLAHTASTSIVDINYRSTQALYDSVLTRGGGHVNPNFYSERPATPSTSRMDANNLDNTYERYDTPPSPHNITRF</sequence>
<feature type="non-terminal residue" evidence="8">
    <location>
        <position position="1"/>
    </location>
</feature>
<dbReference type="PANTHER" id="PTHR24060">
    <property type="entry name" value="METABOTROPIC GLUTAMATE RECEPTOR"/>
    <property type="match status" value="1"/>
</dbReference>
<feature type="transmembrane region" description="Helical" evidence="6">
    <location>
        <begin position="110"/>
        <end position="136"/>
    </location>
</feature>